<dbReference type="Gene3D" id="1.20.1740.10">
    <property type="entry name" value="Amino acid/polyamine transporter I"/>
    <property type="match status" value="1"/>
</dbReference>
<evidence type="ECO:0000256" key="2">
    <source>
        <dbReference type="ARBA" id="ARBA00022692"/>
    </source>
</evidence>
<keyword evidence="4 5" id="KW-0472">Membrane</keyword>
<evidence type="ECO:0000256" key="1">
    <source>
        <dbReference type="ARBA" id="ARBA00004141"/>
    </source>
</evidence>
<dbReference type="InterPro" id="IPR050598">
    <property type="entry name" value="AminoAcid_Transporter"/>
</dbReference>
<feature type="transmembrane region" description="Helical" evidence="5">
    <location>
        <begin position="327"/>
        <end position="360"/>
    </location>
</feature>
<dbReference type="EMBL" id="JADGKB010000068">
    <property type="protein sequence ID" value="KAJ3255310.1"/>
    <property type="molecule type" value="Genomic_DNA"/>
</dbReference>
<feature type="transmembrane region" description="Helical" evidence="5">
    <location>
        <begin position="440"/>
        <end position="461"/>
    </location>
</feature>
<gene>
    <name evidence="6" type="ORF">HK103_006333</name>
</gene>
<proteinExistence type="predicted"/>
<dbReference type="AlphaFoldDB" id="A0AAD5Y4N5"/>
<keyword evidence="3 5" id="KW-1133">Transmembrane helix</keyword>
<feature type="transmembrane region" description="Helical" evidence="5">
    <location>
        <begin position="131"/>
        <end position="157"/>
    </location>
</feature>
<evidence type="ECO:0000313" key="7">
    <source>
        <dbReference type="Proteomes" id="UP001210925"/>
    </source>
</evidence>
<protein>
    <recommendedName>
        <fullName evidence="8">Amino acid transporter</fullName>
    </recommendedName>
</protein>
<reference evidence="6" key="1">
    <citation type="submission" date="2020-05" db="EMBL/GenBank/DDBJ databases">
        <title>Phylogenomic resolution of chytrid fungi.</title>
        <authorList>
            <person name="Stajich J.E."/>
            <person name="Amses K."/>
            <person name="Simmons R."/>
            <person name="Seto K."/>
            <person name="Myers J."/>
            <person name="Bonds A."/>
            <person name="Quandt C.A."/>
            <person name="Barry K."/>
            <person name="Liu P."/>
            <person name="Grigoriev I."/>
            <person name="Longcore J.E."/>
            <person name="James T.Y."/>
        </authorList>
    </citation>
    <scope>NUCLEOTIDE SEQUENCE</scope>
    <source>
        <strain evidence="6">PLAUS21</strain>
    </source>
</reference>
<feature type="transmembrane region" description="Helical" evidence="5">
    <location>
        <begin position="177"/>
        <end position="197"/>
    </location>
</feature>
<feature type="transmembrane region" description="Helical" evidence="5">
    <location>
        <begin position="56"/>
        <end position="76"/>
    </location>
</feature>
<dbReference type="GO" id="GO:0016020">
    <property type="term" value="C:membrane"/>
    <property type="evidence" value="ECO:0007669"/>
    <property type="project" value="UniProtKB-SubCell"/>
</dbReference>
<comment type="caution">
    <text evidence="6">The sequence shown here is derived from an EMBL/GenBank/DDBJ whole genome shotgun (WGS) entry which is preliminary data.</text>
</comment>
<evidence type="ECO:0000256" key="4">
    <source>
        <dbReference type="ARBA" id="ARBA00023136"/>
    </source>
</evidence>
<dbReference type="GO" id="GO:0015179">
    <property type="term" value="F:L-amino acid transmembrane transporter activity"/>
    <property type="evidence" value="ECO:0007669"/>
    <property type="project" value="TreeGrafter"/>
</dbReference>
<sequence>MEDGNEMNNPDGSEDIELLFNQISDTESLFEYDDSLPQIPISHTLHRSETELDKSITIWNGLGLIVGVIIGSGIFASPGPIVEYSGSVGGALCVWVGAGFLSMCGGLCYAELGTMIPSSGGEHPYLKRAYGALPAFLFSWTGILAGRPGGIAIITHTCAEYISKILETNSGEGNSPFIIKVLAISIICVITFINCISTKASTRVQDFMTTLKICALGYIAAMGAYFLYKGSPTENFKRPIFEGSSSYPGNYALAIFSALWAFDGWNNLNVVTGELKEPSKNLPRAIIGGTVLVTICYFTTNIAYFAVLDKTTVAHSTTIGMDFGKAVFGSVGSSIIPLIVIISTLGATNATVFTGARVTFITSQQGHAPKFLSTIYTSTRTPANALILQASLSMLYILSGDYKVLVNLYSFIAWSFYFLCVFGILILRMTEPYAERPFKVWLAFPIVFSVASSALVAFSIWEAPTQALYALFLICSGIPVYYVGYRFNVTWEGKHV</sequence>
<feature type="transmembrane region" description="Helical" evidence="5">
    <location>
        <begin position="209"/>
        <end position="228"/>
    </location>
</feature>
<dbReference type="PIRSF" id="PIRSF006060">
    <property type="entry name" value="AA_transporter"/>
    <property type="match status" value="1"/>
</dbReference>
<dbReference type="Proteomes" id="UP001210925">
    <property type="component" value="Unassembled WGS sequence"/>
</dbReference>
<name>A0AAD5Y4N5_9FUNG</name>
<dbReference type="Pfam" id="PF13520">
    <property type="entry name" value="AA_permease_2"/>
    <property type="match status" value="1"/>
</dbReference>
<feature type="transmembrane region" description="Helical" evidence="5">
    <location>
        <begin position="404"/>
        <end position="428"/>
    </location>
</feature>
<dbReference type="PANTHER" id="PTHR11785:SF512">
    <property type="entry name" value="SOBREMESA, ISOFORM B"/>
    <property type="match status" value="1"/>
</dbReference>
<dbReference type="PANTHER" id="PTHR11785">
    <property type="entry name" value="AMINO ACID TRANSPORTER"/>
    <property type="match status" value="1"/>
</dbReference>
<evidence type="ECO:0000256" key="3">
    <source>
        <dbReference type="ARBA" id="ARBA00022989"/>
    </source>
</evidence>
<feature type="transmembrane region" description="Helical" evidence="5">
    <location>
        <begin position="467"/>
        <end position="485"/>
    </location>
</feature>
<comment type="subcellular location">
    <subcellularLocation>
        <location evidence="1">Membrane</location>
        <topology evidence="1">Multi-pass membrane protein</topology>
    </subcellularLocation>
</comment>
<keyword evidence="2 5" id="KW-0812">Transmembrane</keyword>
<keyword evidence="7" id="KW-1185">Reference proteome</keyword>
<organism evidence="6 7">
    <name type="scientific">Boothiomyces macroporosus</name>
    <dbReference type="NCBI Taxonomy" id="261099"/>
    <lineage>
        <taxon>Eukaryota</taxon>
        <taxon>Fungi</taxon>
        <taxon>Fungi incertae sedis</taxon>
        <taxon>Chytridiomycota</taxon>
        <taxon>Chytridiomycota incertae sedis</taxon>
        <taxon>Chytridiomycetes</taxon>
        <taxon>Rhizophydiales</taxon>
        <taxon>Terramycetaceae</taxon>
        <taxon>Boothiomyces</taxon>
    </lineage>
</organism>
<feature type="transmembrane region" description="Helical" evidence="5">
    <location>
        <begin position="88"/>
        <end position="110"/>
    </location>
</feature>
<accession>A0AAD5Y4N5</accession>
<evidence type="ECO:0000313" key="6">
    <source>
        <dbReference type="EMBL" id="KAJ3255310.1"/>
    </source>
</evidence>
<evidence type="ECO:0008006" key="8">
    <source>
        <dbReference type="Google" id="ProtNLM"/>
    </source>
</evidence>
<dbReference type="InterPro" id="IPR002293">
    <property type="entry name" value="AA/rel_permease1"/>
</dbReference>
<evidence type="ECO:0000256" key="5">
    <source>
        <dbReference type="SAM" id="Phobius"/>
    </source>
</evidence>
<feature type="transmembrane region" description="Helical" evidence="5">
    <location>
        <begin position="285"/>
        <end position="307"/>
    </location>
</feature>